<dbReference type="Proteomes" id="UP000626109">
    <property type="component" value="Unassembled WGS sequence"/>
</dbReference>
<comment type="caution">
    <text evidence="13">The sequence shown here is derived from an EMBL/GenBank/DDBJ whole genome shotgun (WGS) entry which is preliminary data.</text>
</comment>
<keyword evidence="15" id="KW-1185">Reference proteome</keyword>
<dbReference type="PANTHER" id="PTHR23516">
    <property type="entry name" value="SAM (S-ADENOSYL METHIONINE) TRANSPORTER"/>
    <property type="match status" value="1"/>
</dbReference>
<evidence type="ECO:0000256" key="4">
    <source>
        <dbReference type="ARBA" id="ARBA00022448"/>
    </source>
</evidence>
<evidence type="ECO:0000256" key="1">
    <source>
        <dbReference type="ARBA" id="ARBA00003019"/>
    </source>
</evidence>
<accession>A0A813D463</accession>
<keyword evidence="9 12" id="KW-0472">Membrane</keyword>
<evidence type="ECO:0000256" key="9">
    <source>
        <dbReference type="ARBA" id="ARBA00023136"/>
    </source>
</evidence>
<comment type="function">
    <text evidence="1">Mediates high-affinity intracellular uptake of the rare oligo-element molybdenum.</text>
</comment>
<feature type="transmembrane region" description="Helical" evidence="12">
    <location>
        <begin position="262"/>
        <end position="284"/>
    </location>
</feature>
<keyword evidence="6 12" id="KW-0812">Transmembrane</keyword>
<dbReference type="SUPFAM" id="SSF103473">
    <property type="entry name" value="MFS general substrate transporter"/>
    <property type="match status" value="1"/>
</dbReference>
<proteinExistence type="predicted"/>
<evidence type="ECO:0000256" key="2">
    <source>
        <dbReference type="ARBA" id="ARBA00004651"/>
    </source>
</evidence>
<dbReference type="Proteomes" id="UP000654075">
    <property type="component" value="Unassembled WGS sequence"/>
</dbReference>
<evidence type="ECO:0000256" key="3">
    <source>
        <dbReference type="ARBA" id="ARBA00021242"/>
    </source>
</evidence>
<keyword evidence="8" id="KW-0406">Ion transport</keyword>
<evidence type="ECO:0000256" key="7">
    <source>
        <dbReference type="ARBA" id="ARBA00022989"/>
    </source>
</evidence>
<feature type="transmembrane region" description="Helical" evidence="12">
    <location>
        <begin position="63"/>
        <end position="82"/>
    </location>
</feature>
<feature type="transmembrane region" description="Helical" evidence="12">
    <location>
        <begin position="212"/>
        <end position="232"/>
    </location>
</feature>
<feature type="transmembrane region" description="Helical" evidence="12">
    <location>
        <begin position="94"/>
        <end position="113"/>
    </location>
</feature>
<dbReference type="GO" id="GO:0005886">
    <property type="term" value="C:plasma membrane"/>
    <property type="evidence" value="ECO:0007669"/>
    <property type="project" value="UniProtKB-SubCell"/>
</dbReference>
<reference evidence="13" key="1">
    <citation type="submission" date="2021-02" db="EMBL/GenBank/DDBJ databases">
        <authorList>
            <person name="Dougan E. K."/>
            <person name="Rhodes N."/>
            <person name="Thang M."/>
            <person name="Chan C."/>
        </authorList>
    </citation>
    <scope>NUCLEOTIDE SEQUENCE</scope>
</reference>
<dbReference type="AlphaFoldDB" id="A0A813D463"/>
<evidence type="ECO:0000256" key="5">
    <source>
        <dbReference type="ARBA" id="ARBA00022475"/>
    </source>
</evidence>
<feature type="transmembrane region" description="Helical" evidence="12">
    <location>
        <begin position="416"/>
        <end position="438"/>
    </location>
</feature>
<dbReference type="PANTHER" id="PTHR23516:SF1">
    <property type="entry name" value="MOLYBDATE-ANION TRANSPORTER"/>
    <property type="match status" value="1"/>
</dbReference>
<comment type="subcellular location">
    <subcellularLocation>
        <location evidence="2">Cell membrane</location>
        <topology evidence="2">Multi-pass membrane protein</topology>
    </subcellularLocation>
</comment>
<feature type="transmembrane region" description="Helical" evidence="12">
    <location>
        <begin position="354"/>
        <end position="375"/>
    </location>
</feature>
<dbReference type="Gene3D" id="1.20.1250.20">
    <property type="entry name" value="MFS general substrate transporter like domains"/>
    <property type="match status" value="1"/>
</dbReference>
<dbReference type="CDD" id="cd17487">
    <property type="entry name" value="MFS_MFSD5_like"/>
    <property type="match status" value="1"/>
</dbReference>
<keyword evidence="4" id="KW-0813">Transport</keyword>
<keyword evidence="5" id="KW-1003">Cell membrane</keyword>
<evidence type="ECO:0000256" key="11">
    <source>
        <dbReference type="ARBA" id="ARBA00032555"/>
    </source>
</evidence>
<dbReference type="InterPro" id="IPR008509">
    <property type="entry name" value="MOT2/MFSD5"/>
</dbReference>
<feature type="transmembrane region" description="Helical" evidence="12">
    <location>
        <begin position="183"/>
        <end position="206"/>
    </location>
</feature>
<dbReference type="Pfam" id="PF05631">
    <property type="entry name" value="MFS_5"/>
    <property type="match status" value="1"/>
</dbReference>
<gene>
    <name evidence="13" type="ORF">PGLA1383_LOCUS1701</name>
    <name evidence="14" type="ORF">PGLA2088_LOCUS11508</name>
</gene>
<dbReference type="OMA" id="VFMWVPT"/>
<feature type="transmembrane region" description="Helical" evidence="12">
    <location>
        <begin position="330"/>
        <end position="348"/>
    </location>
</feature>
<evidence type="ECO:0000256" key="6">
    <source>
        <dbReference type="ARBA" id="ARBA00022692"/>
    </source>
</evidence>
<feature type="transmembrane region" description="Helical" evidence="12">
    <location>
        <begin position="296"/>
        <end position="318"/>
    </location>
</feature>
<dbReference type="EMBL" id="CAJNNV010000461">
    <property type="protein sequence ID" value="CAE8582708.1"/>
    <property type="molecule type" value="Genomic_DNA"/>
</dbReference>
<evidence type="ECO:0000256" key="8">
    <source>
        <dbReference type="ARBA" id="ARBA00023065"/>
    </source>
</evidence>
<sequence>MALELPDWPAWAIRTFLVLVGITTLVALLQRRRAAQGGEKTDLAEVPSGKRLTEFRSFQRQYLVVYTIIMAADWLQGTNMYTLYQSYDVDISTLFVTGFTSSAIFGTIVGMYVDVWGRKMGCIVYLIIEVVVNVFEHFNNFPLLLLGRVLGGVSTSLLFSAFETWMVSEHRKRGFPEGWLSDTFGTASFINGISAIIAGLCAQLVADHLGEIGPFQAAIALTVLALFFVVFWEENYGKPDEDNKGSSTASSAWKAIMSDRKIFLTGLVNSLFEGSMYSFVFMWVPTMMGALKGRPLPTGLVFSSFMTCMSLGGLLFSPSMLLGVASAEKLAVGVFLVAAAALTVPVFSTSLWPVLLSFIVFETCVGIFFPCLGLLRSKVIPDSIQGSVMNIFRVPLNILVVVGTKLTDIYPTQTVFSIIIIWLLLGAAFQVVLVMAMGEKEGEKTTPKKDSEKEA</sequence>
<dbReference type="EMBL" id="CAJNNW010013325">
    <property type="protein sequence ID" value="CAE8655238.1"/>
    <property type="molecule type" value="Genomic_DNA"/>
</dbReference>
<evidence type="ECO:0000256" key="12">
    <source>
        <dbReference type="SAM" id="Phobius"/>
    </source>
</evidence>
<evidence type="ECO:0000256" key="10">
    <source>
        <dbReference type="ARBA" id="ARBA00030646"/>
    </source>
</evidence>
<feature type="transmembrane region" description="Helical" evidence="12">
    <location>
        <begin position="12"/>
        <end position="29"/>
    </location>
</feature>
<dbReference type="GO" id="GO:0006811">
    <property type="term" value="P:monoatomic ion transport"/>
    <property type="evidence" value="ECO:0007669"/>
    <property type="project" value="UniProtKB-KW"/>
</dbReference>
<feature type="transmembrane region" description="Helical" evidence="12">
    <location>
        <begin position="120"/>
        <end position="135"/>
    </location>
</feature>
<dbReference type="OrthoDB" id="430879at2759"/>
<evidence type="ECO:0000313" key="14">
    <source>
        <dbReference type="EMBL" id="CAE8655238.1"/>
    </source>
</evidence>
<evidence type="ECO:0000313" key="13">
    <source>
        <dbReference type="EMBL" id="CAE8582708.1"/>
    </source>
</evidence>
<dbReference type="InterPro" id="IPR036259">
    <property type="entry name" value="MFS_trans_sf"/>
</dbReference>
<evidence type="ECO:0000313" key="15">
    <source>
        <dbReference type="Proteomes" id="UP000654075"/>
    </source>
</evidence>
<feature type="transmembrane region" description="Helical" evidence="12">
    <location>
        <begin position="141"/>
        <end position="162"/>
    </location>
</feature>
<name>A0A813D463_POLGL</name>
<organism evidence="13 15">
    <name type="scientific">Polarella glacialis</name>
    <name type="common">Dinoflagellate</name>
    <dbReference type="NCBI Taxonomy" id="89957"/>
    <lineage>
        <taxon>Eukaryota</taxon>
        <taxon>Sar</taxon>
        <taxon>Alveolata</taxon>
        <taxon>Dinophyceae</taxon>
        <taxon>Suessiales</taxon>
        <taxon>Suessiaceae</taxon>
        <taxon>Polarella</taxon>
    </lineage>
</organism>
<keyword evidence="7 12" id="KW-1133">Transmembrane helix</keyword>
<protein>
    <recommendedName>
        <fullName evidence="3">Molybdate-anion transporter</fullName>
    </recommendedName>
    <alternativeName>
        <fullName evidence="10">Major facilitator superfamily domain-containing protein 5</fullName>
    </alternativeName>
    <alternativeName>
        <fullName evidence="11">Molybdate transporter 2 homolog</fullName>
    </alternativeName>
</protein>
<dbReference type="GO" id="GO:0015098">
    <property type="term" value="F:molybdate ion transmembrane transporter activity"/>
    <property type="evidence" value="ECO:0007669"/>
    <property type="project" value="InterPro"/>
</dbReference>